<evidence type="ECO:0000313" key="10">
    <source>
        <dbReference type="Proteomes" id="UP001550628"/>
    </source>
</evidence>
<evidence type="ECO:0000256" key="4">
    <source>
        <dbReference type="ARBA" id="ARBA00022984"/>
    </source>
</evidence>
<proteinExistence type="predicted"/>
<organism evidence="9 10">
    <name type="scientific">Nocardia rhamnosiphila</name>
    <dbReference type="NCBI Taxonomy" id="426716"/>
    <lineage>
        <taxon>Bacteria</taxon>
        <taxon>Bacillati</taxon>
        <taxon>Actinomycetota</taxon>
        <taxon>Actinomycetes</taxon>
        <taxon>Mycobacteriales</taxon>
        <taxon>Nocardiaceae</taxon>
        <taxon>Nocardia</taxon>
    </lineage>
</organism>
<accession>A0ABV2WWA4</accession>
<sequence>MSNGQFLHRICRTAVLAGIAAAALAPTAPALADPLWPNGPDVPGAPAIIPTQAPCSPAARACLRLSSNEVWLMDDGDVVYGPTPMSHGMQGYETPPGVFHVAFKELYHWSTMHNAPMHYAVFFNGDIAFHIGPVEHKSHGCIRLTEPGAVAVYYYLNPGDVVEVVP</sequence>
<feature type="signal peptide" evidence="7">
    <location>
        <begin position="1"/>
        <end position="32"/>
    </location>
</feature>
<dbReference type="EMBL" id="JBEYBF010000021">
    <property type="protein sequence ID" value="MEU1955166.1"/>
    <property type="molecule type" value="Genomic_DNA"/>
</dbReference>
<evidence type="ECO:0000256" key="2">
    <source>
        <dbReference type="ARBA" id="ARBA00022679"/>
    </source>
</evidence>
<keyword evidence="5 6" id="KW-0961">Cell wall biogenesis/degradation</keyword>
<dbReference type="EC" id="2.-.-.-" evidence="9"/>
<dbReference type="InterPro" id="IPR038063">
    <property type="entry name" value="Transpep_catalytic_dom"/>
</dbReference>
<protein>
    <submittedName>
        <fullName evidence="9">L,D-transpeptidase</fullName>
        <ecNumber evidence="9">2.-.-.-</ecNumber>
    </submittedName>
</protein>
<gene>
    <name evidence="9" type="ORF">ABZ510_25300</name>
</gene>
<feature type="active site" description="Proton donor/acceptor" evidence="6">
    <location>
        <position position="130"/>
    </location>
</feature>
<keyword evidence="7" id="KW-0732">Signal</keyword>
<dbReference type="PROSITE" id="PS52029">
    <property type="entry name" value="LD_TPASE"/>
    <property type="match status" value="1"/>
</dbReference>
<dbReference type="Proteomes" id="UP001550628">
    <property type="component" value="Unassembled WGS sequence"/>
</dbReference>
<evidence type="ECO:0000256" key="5">
    <source>
        <dbReference type="ARBA" id="ARBA00023316"/>
    </source>
</evidence>
<evidence type="ECO:0000256" key="7">
    <source>
        <dbReference type="SAM" id="SignalP"/>
    </source>
</evidence>
<reference evidence="9 10" key="1">
    <citation type="submission" date="2024-06" db="EMBL/GenBank/DDBJ databases">
        <title>The Natural Products Discovery Center: Release of the First 8490 Sequenced Strains for Exploring Actinobacteria Biosynthetic Diversity.</title>
        <authorList>
            <person name="Kalkreuter E."/>
            <person name="Kautsar S.A."/>
            <person name="Yang D."/>
            <person name="Bader C.D."/>
            <person name="Teijaro C.N."/>
            <person name="Fluegel L."/>
            <person name="Davis C.M."/>
            <person name="Simpson J.R."/>
            <person name="Lauterbach L."/>
            <person name="Steele A.D."/>
            <person name="Gui C."/>
            <person name="Meng S."/>
            <person name="Li G."/>
            <person name="Viehrig K."/>
            <person name="Ye F."/>
            <person name="Su P."/>
            <person name="Kiefer A.F."/>
            <person name="Nichols A."/>
            <person name="Cepeda A.J."/>
            <person name="Yan W."/>
            <person name="Fan B."/>
            <person name="Jiang Y."/>
            <person name="Adhikari A."/>
            <person name="Zheng C.-J."/>
            <person name="Schuster L."/>
            <person name="Cowan T.M."/>
            <person name="Smanski M.J."/>
            <person name="Chevrette M.G."/>
            <person name="De Carvalho L.P.S."/>
            <person name="Shen B."/>
        </authorList>
    </citation>
    <scope>NUCLEOTIDE SEQUENCE [LARGE SCALE GENOMIC DNA]</scope>
    <source>
        <strain evidence="9 10">NPDC019708</strain>
    </source>
</reference>
<keyword evidence="4 6" id="KW-0573">Peptidoglycan synthesis</keyword>
<dbReference type="Gene3D" id="2.40.440.10">
    <property type="entry name" value="L,D-transpeptidase catalytic domain-like"/>
    <property type="match status" value="1"/>
</dbReference>
<dbReference type="RefSeq" id="WP_356958796.1">
    <property type="nucleotide sequence ID" value="NZ_JBEYBD010000017.1"/>
</dbReference>
<evidence type="ECO:0000259" key="8">
    <source>
        <dbReference type="PROSITE" id="PS52029"/>
    </source>
</evidence>
<dbReference type="GO" id="GO:0016740">
    <property type="term" value="F:transferase activity"/>
    <property type="evidence" value="ECO:0007669"/>
    <property type="project" value="UniProtKB-KW"/>
</dbReference>
<dbReference type="PANTHER" id="PTHR30582">
    <property type="entry name" value="L,D-TRANSPEPTIDASE"/>
    <property type="match status" value="1"/>
</dbReference>
<name>A0ABV2WWA4_9NOCA</name>
<feature type="active site" description="Nucleophile" evidence="6">
    <location>
        <position position="141"/>
    </location>
</feature>
<evidence type="ECO:0000256" key="6">
    <source>
        <dbReference type="PROSITE-ProRule" id="PRU01373"/>
    </source>
</evidence>
<evidence type="ECO:0000256" key="3">
    <source>
        <dbReference type="ARBA" id="ARBA00022960"/>
    </source>
</evidence>
<keyword evidence="3 6" id="KW-0133">Cell shape</keyword>
<comment type="pathway">
    <text evidence="1 6">Cell wall biogenesis; peptidoglycan biosynthesis.</text>
</comment>
<dbReference type="SUPFAM" id="SSF141523">
    <property type="entry name" value="L,D-transpeptidase catalytic domain-like"/>
    <property type="match status" value="1"/>
</dbReference>
<evidence type="ECO:0000313" key="9">
    <source>
        <dbReference type="EMBL" id="MEU1955166.1"/>
    </source>
</evidence>
<evidence type="ECO:0000256" key="1">
    <source>
        <dbReference type="ARBA" id="ARBA00004752"/>
    </source>
</evidence>
<dbReference type="CDD" id="cd16913">
    <property type="entry name" value="YkuD_like"/>
    <property type="match status" value="1"/>
</dbReference>
<feature type="domain" description="L,D-TPase catalytic" evidence="8">
    <location>
        <begin position="59"/>
        <end position="165"/>
    </location>
</feature>
<keyword evidence="2 9" id="KW-0808">Transferase</keyword>
<dbReference type="InterPro" id="IPR005490">
    <property type="entry name" value="LD_TPept_cat_dom"/>
</dbReference>
<dbReference type="Pfam" id="PF03734">
    <property type="entry name" value="YkuD"/>
    <property type="match status" value="1"/>
</dbReference>
<keyword evidence="10" id="KW-1185">Reference proteome</keyword>
<dbReference type="InterPro" id="IPR050979">
    <property type="entry name" value="LD-transpeptidase"/>
</dbReference>
<dbReference type="PANTHER" id="PTHR30582:SF33">
    <property type="entry name" value="EXPORTED PROTEIN"/>
    <property type="match status" value="1"/>
</dbReference>
<comment type="caution">
    <text evidence="9">The sequence shown here is derived from an EMBL/GenBank/DDBJ whole genome shotgun (WGS) entry which is preliminary data.</text>
</comment>
<feature type="chain" id="PRO_5046161184" evidence="7">
    <location>
        <begin position="33"/>
        <end position="166"/>
    </location>
</feature>